<gene>
    <name evidence="6" type="ORF">ASZ78_001812</name>
</gene>
<dbReference type="PANTHER" id="PTHR14514">
    <property type="entry name" value="PKA ANCHORING PROTEIN"/>
    <property type="match status" value="1"/>
</dbReference>
<evidence type="ECO:0000256" key="3">
    <source>
        <dbReference type="ARBA" id="ARBA00022737"/>
    </source>
</evidence>
<reference evidence="6 7" key="1">
    <citation type="submission" date="2016-07" db="EMBL/GenBank/DDBJ databases">
        <title>Disparate Historic Effective Population Sizes Predicted by Modern Levels of Genome Diversity for the Scaled Quail (Callipepla squamata) and the Northern Bobwhite (Colinus virginianus): Inferences from First and Second Generation Draft Genome Assemblies for Sympatric New World Quail.</title>
        <authorList>
            <person name="Oldeschulte D.L."/>
            <person name="Halley Y.A."/>
            <person name="Bhattarai E.K."/>
            <person name="Brashear W.A."/>
            <person name="Hill J."/>
            <person name="Metz R.P."/>
            <person name="Johnson C.D."/>
            <person name="Rollins D."/>
            <person name="Peterson M.J."/>
            <person name="Bickhart D.M."/>
            <person name="Decker J.E."/>
            <person name="Seabury C.M."/>
        </authorList>
    </citation>
    <scope>NUCLEOTIDE SEQUENCE [LARGE SCALE GENOMIC DNA]</scope>
    <source>
        <strain evidence="6 7">Texas</strain>
        <tissue evidence="6">Leg muscle</tissue>
    </source>
</reference>
<organism evidence="6 7">
    <name type="scientific">Callipepla squamata</name>
    <name type="common">Scaled quail</name>
    <dbReference type="NCBI Taxonomy" id="9009"/>
    <lineage>
        <taxon>Eukaryota</taxon>
        <taxon>Metazoa</taxon>
        <taxon>Chordata</taxon>
        <taxon>Craniata</taxon>
        <taxon>Vertebrata</taxon>
        <taxon>Euteleostomi</taxon>
        <taxon>Archelosauria</taxon>
        <taxon>Archosauria</taxon>
        <taxon>Dinosauria</taxon>
        <taxon>Saurischia</taxon>
        <taxon>Theropoda</taxon>
        <taxon>Coelurosauria</taxon>
        <taxon>Aves</taxon>
        <taxon>Neognathae</taxon>
        <taxon>Galloanserae</taxon>
        <taxon>Galliformes</taxon>
        <taxon>Odontophoridae</taxon>
        <taxon>Callipepla</taxon>
    </lineage>
</organism>
<name>A0A226MZ06_CALSU</name>
<keyword evidence="7" id="KW-1185">Reference proteome</keyword>
<feature type="coiled-coil region" evidence="5">
    <location>
        <begin position="2"/>
        <end position="29"/>
    </location>
</feature>
<evidence type="ECO:0000256" key="2">
    <source>
        <dbReference type="ARBA" id="ARBA00022553"/>
    </source>
</evidence>
<keyword evidence="3" id="KW-0677">Repeat</keyword>
<dbReference type="Gene3D" id="1.20.58.60">
    <property type="match status" value="1"/>
</dbReference>
<dbReference type="EMBL" id="MCFN01000335">
    <property type="protein sequence ID" value="OXB60330.1"/>
    <property type="molecule type" value="Genomic_DNA"/>
</dbReference>
<comment type="subcellular location">
    <subcellularLocation>
        <location evidence="1">Endomembrane system</location>
    </subcellularLocation>
</comment>
<evidence type="ECO:0000256" key="1">
    <source>
        <dbReference type="ARBA" id="ARBA00004308"/>
    </source>
</evidence>
<keyword evidence="5" id="KW-0175">Coiled coil</keyword>
<evidence type="ECO:0000256" key="5">
    <source>
        <dbReference type="SAM" id="Coils"/>
    </source>
</evidence>
<evidence type="ECO:0000313" key="6">
    <source>
        <dbReference type="EMBL" id="OXB60330.1"/>
    </source>
</evidence>
<dbReference type="Proteomes" id="UP000198323">
    <property type="component" value="Unassembled WGS sequence"/>
</dbReference>
<dbReference type="SUPFAM" id="SSF46966">
    <property type="entry name" value="Spectrin repeat"/>
    <property type="match status" value="1"/>
</dbReference>
<proteinExistence type="predicted"/>
<keyword evidence="2" id="KW-0597">Phosphoprotein</keyword>
<dbReference type="AlphaFoldDB" id="A0A226MZ06"/>
<feature type="non-terminal residue" evidence="6">
    <location>
        <position position="1"/>
    </location>
</feature>
<comment type="caution">
    <text evidence="6">The sequence shown here is derived from an EMBL/GenBank/DDBJ whole genome shotgun (WGS) entry which is preliminary data.</text>
</comment>
<evidence type="ECO:0000313" key="7">
    <source>
        <dbReference type="Proteomes" id="UP000198323"/>
    </source>
</evidence>
<keyword evidence="4" id="KW-0472">Membrane</keyword>
<accession>A0A226MZ06</accession>
<dbReference type="STRING" id="9009.A0A226MZ06"/>
<evidence type="ECO:0000256" key="4">
    <source>
        <dbReference type="ARBA" id="ARBA00023136"/>
    </source>
</evidence>
<dbReference type="OrthoDB" id="18853at2759"/>
<dbReference type="PANTHER" id="PTHR14514:SF3">
    <property type="entry name" value="NESPRIN-1"/>
    <property type="match status" value="1"/>
</dbReference>
<sequence length="261" mass="30194">VIMQAEESLKELDAGINELKKSVDKLQIDQPSAQELSKLQDMYDEVMMIIGSRRSDLNQNLALKRQYERALQDLADLVETGQEKMDGDQKMIVASKEEVQSLLDKHKEYFQGLESHMILTETLFRKMSSFALLKETQSQSELMTQASTVLKLAHKRGVELEYILETWMHLDEDYQELNRQLQSVEGNIPTVGLVEETEDKLTERIKLFQVLYSYFLWKILMEGDLCHDSSWSPVGRTVGICWISQDFRNLQGFYSQAEGQL</sequence>
<protein>
    <submittedName>
        <fullName evidence="6">Uncharacterized protein</fullName>
    </submittedName>
</protein>